<keyword evidence="2" id="KW-1185">Reference proteome</keyword>
<dbReference type="GeneID" id="91989449"/>
<accession>A0ABR3BTZ3</accession>
<sequence>MSCCALSTWLFKRFFFYKGLAHKASEDAILSHMRGRVMKAVTIHPKDKYPFYLASFNQLIAPCFPIKWLFNAAFITWVNGNKHYQKKI</sequence>
<organism evidence="1 2">
    <name type="scientific">Cryptococcus tetragattii IND107</name>
    <dbReference type="NCBI Taxonomy" id="1296105"/>
    <lineage>
        <taxon>Eukaryota</taxon>
        <taxon>Fungi</taxon>
        <taxon>Dikarya</taxon>
        <taxon>Basidiomycota</taxon>
        <taxon>Agaricomycotina</taxon>
        <taxon>Tremellomycetes</taxon>
        <taxon>Tremellales</taxon>
        <taxon>Cryptococcaceae</taxon>
        <taxon>Cryptococcus</taxon>
        <taxon>Cryptococcus gattii species complex</taxon>
    </lineage>
</organism>
<reference evidence="1" key="2">
    <citation type="submission" date="2024-01" db="EMBL/GenBank/DDBJ databases">
        <title>Comparative genomics of Cryptococcus and Kwoniella reveals pathogenesis evolution and contrasting modes of karyotype evolution via chromosome fusion or intercentromeric recombination.</title>
        <authorList>
            <person name="Coelho M.A."/>
            <person name="David-Palma M."/>
            <person name="Shea T."/>
            <person name="Bowers K."/>
            <person name="Mcginley-Smith S."/>
            <person name="Mohammad A.W."/>
            <person name="Gnirke A."/>
            <person name="Yurkov A.M."/>
            <person name="Nowrousian M."/>
            <person name="Sun S."/>
            <person name="Cuomo C.A."/>
            <person name="Heitman J."/>
        </authorList>
    </citation>
    <scope>NUCLEOTIDE SEQUENCE</scope>
    <source>
        <strain evidence="1">IND107</strain>
    </source>
</reference>
<reference evidence="1" key="1">
    <citation type="submission" date="2015-01" db="EMBL/GenBank/DDBJ databases">
        <authorList>
            <consortium name="The Broad Institute Genomics Platform"/>
            <person name="Cuomo C."/>
            <person name="Litvintseva A."/>
            <person name="Chen Y."/>
            <person name="Heitman J."/>
            <person name="Sun S."/>
            <person name="Springer D."/>
            <person name="Dromer F."/>
            <person name="Young S."/>
            <person name="Zeng Q."/>
            <person name="Gargeya S."/>
            <person name="Abouelleil A."/>
            <person name="Alvarado L."/>
            <person name="Chapman S.B."/>
            <person name="Gainer-Dewar J."/>
            <person name="Goldberg J."/>
            <person name="Griggs A."/>
            <person name="Gujja S."/>
            <person name="Hansen M."/>
            <person name="Howarth C."/>
            <person name="Imamovic A."/>
            <person name="Larimer J."/>
            <person name="Murphy C."/>
            <person name="Naylor J."/>
            <person name="Pearson M."/>
            <person name="Priest M."/>
            <person name="Roberts A."/>
            <person name="Saif S."/>
            <person name="Shea T."/>
            <person name="Sykes S."/>
            <person name="Wortman J."/>
            <person name="Nusbaum C."/>
            <person name="Birren B."/>
        </authorList>
    </citation>
    <scope>NUCLEOTIDE SEQUENCE</scope>
    <source>
        <strain evidence="1">IND107</strain>
    </source>
</reference>
<protein>
    <submittedName>
        <fullName evidence="1">Uncharacterized protein</fullName>
    </submittedName>
</protein>
<dbReference type="Proteomes" id="UP000054399">
    <property type="component" value="Unassembled WGS sequence"/>
</dbReference>
<name>A0ABR3BTZ3_9TREE</name>
<evidence type="ECO:0000313" key="1">
    <source>
        <dbReference type="EMBL" id="KAL0250419.1"/>
    </source>
</evidence>
<comment type="caution">
    <text evidence="1">The sequence shown here is derived from an EMBL/GenBank/DDBJ whole genome shotgun (WGS) entry which is preliminary data.</text>
</comment>
<dbReference type="RefSeq" id="XP_066614606.1">
    <property type="nucleotide sequence ID" value="XM_066757137.1"/>
</dbReference>
<proteinExistence type="predicted"/>
<evidence type="ECO:0000313" key="2">
    <source>
        <dbReference type="Proteomes" id="UP000054399"/>
    </source>
</evidence>
<dbReference type="EMBL" id="ATAM02000004">
    <property type="protein sequence ID" value="KAL0250419.1"/>
    <property type="molecule type" value="Genomic_DNA"/>
</dbReference>
<gene>
    <name evidence="1" type="ORF">I308_102592</name>
</gene>